<evidence type="ECO:0000313" key="3">
    <source>
        <dbReference type="EMBL" id="MDL5159117.1"/>
    </source>
</evidence>
<dbReference type="Proteomes" id="UP001231924">
    <property type="component" value="Unassembled WGS sequence"/>
</dbReference>
<organism evidence="3 4">
    <name type="scientific">Actinomycetospora termitidis</name>
    <dbReference type="NCBI Taxonomy" id="3053470"/>
    <lineage>
        <taxon>Bacteria</taxon>
        <taxon>Bacillati</taxon>
        <taxon>Actinomycetota</taxon>
        <taxon>Actinomycetes</taxon>
        <taxon>Pseudonocardiales</taxon>
        <taxon>Pseudonocardiaceae</taxon>
        <taxon>Actinomycetospora</taxon>
    </lineage>
</organism>
<dbReference type="Gene3D" id="3.90.1300.10">
    <property type="entry name" value="Amidase signature (AS) domain"/>
    <property type="match status" value="1"/>
</dbReference>
<dbReference type="PANTHER" id="PTHR11895">
    <property type="entry name" value="TRANSAMIDASE"/>
    <property type="match status" value="1"/>
</dbReference>
<proteinExistence type="predicted"/>
<comment type="caution">
    <text evidence="3">The sequence shown here is derived from an EMBL/GenBank/DDBJ whole genome shotgun (WGS) entry which is preliminary data.</text>
</comment>
<gene>
    <name evidence="3" type="ORF">QRT03_24335</name>
</gene>
<dbReference type="PANTHER" id="PTHR11895:SF176">
    <property type="entry name" value="AMIDASE AMID-RELATED"/>
    <property type="match status" value="1"/>
</dbReference>
<accession>A0ABT7MGP8</accession>
<dbReference type="InterPro" id="IPR023631">
    <property type="entry name" value="Amidase_dom"/>
</dbReference>
<dbReference type="RefSeq" id="WP_286055692.1">
    <property type="nucleotide sequence ID" value="NZ_JASVWF010000006.1"/>
</dbReference>
<reference evidence="3 4" key="1">
    <citation type="submission" date="2023-06" db="EMBL/GenBank/DDBJ databases">
        <title>Actinomycetospora Odt1-22.</title>
        <authorList>
            <person name="Supong K."/>
        </authorList>
    </citation>
    <scope>NUCLEOTIDE SEQUENCE [LARGE SCALE GENOMIC DNA]</scope>
    <source>
        <strain evidence="3 4">Odt1-22</strain>
    </source>
</reference>
<feature type="domain" description="Amidase" evidence="2">
    <location>
        <begin position="102"/>
        <end position="513"/>
    </location>
</feature>
<dbReference type="InterPro" id="IPR000120">
    <property type="entry name" value="Amidase"/>
</dbReference>
<keyword evidence="4" id="KW-1185">Reference proteome</keyword>
<dbReference type="Pfam" id="PF01425">
    <property type="entry name" value="Amidase"/>
    <property type="match status" value="1"/>
</dbReference>
<dbReference type="SUPFAM" id="SSF75304">
    <property type="entry name" value="Amidase signature (AS) enzymes"/>
    <property type="match status" value="1"/>
</dbReference>
<dbReference type="EMBL" id="JASVWF010000006">
    <property type="protein sequence ID" value="MDL5159117.1"/>
    <property type="molecule type" value="Genomic_DNA"/>
</dbReference>
<evidence type="ECO:0000259" key="2">
    <source>
        <dbReference type="Pfam" id="PF01425"/>
    </source>
</evidence>
<evidence type="ECO:0000256" key="1">
    <source>
        <dbReference type="SAM" id="MobiDB-lite"/>
    </source>
</evidence>
<sequence>MSGPSADDLRAQAARLGFALDDDVVAAMHAAVTGAEPSTAALRDRPAPFDLSADPAHGDAWVRRHARVPLDEPSSDGPGDDVPGVGDLLAAYAAGTTTPEQVVADALTALRAAHETLNCTIAFLDERAAAAAAESARRWADGTPRALEGVPFGVKDVIDVVGVPTTAGSFCHGDSPATESAEVVRRLEAAGAIPVSKDATTEFAVGGPNPPRFGPVANPWRLDRWAGGSSTGSAAAVAARAVPFALGTDVGGSTRLPSAWCGLTGLKPTAGAVSRSGVVPLSWTAETVGPIARSAADLTRVFAVLAGVDPRDPRQEPRPEEPRDLRGLRIAVPGGAFTELCDAEVRAGVDGLVADLVAAGAEVVGGEVPGAADALAVGYSIVFTEAASLHRIEVDRWDRYDPVVVRRISQGITTPAVDYLRALQFRVELQRELDAVFARADLIVVPTCPSTAPRLDGTVVVDGVEYPLYAAQSRSTMLGNLTGVPGLAVPTGVASDGCPVSAQLIAPPHAEALALRAAQLFQSRTDHHRRRPAVVTGKTSGR</sequence>
<feature type="region of interest" description="Disordered" evidence="1">
    <location>
        <begin position="35"/>
        <end position="55"/>
    </location>
</feature>
<evidence type="ECO:0000313" key="4">
    <source>
        <dbReference type="Proteomes" id="UP001231924"/>
    </source>
</evidence>
<protein>
    <submittedName>
        <fullName evidence="3">Amidase</fullName>
    </submittedName>
</protein>
<dbReference type="InterPro" id="IPR036928">
    <property type="entry name" value="AS_sf"/>
</dbReference>
<name>A0ABT7MGP8_9PSEU</name>